<accession>A0A9W7XL42</accession>
<dbReference type="SUPFAM" id="SSF56801">
    <property type="entry name" value="Acetyl-CoA synthetase-like"/>
    <property type="match status" value="1"/>
</dbReference>
<dbReference type="EC" id="6.2.1.3" evidence="4"/>
<dbReference type="PANTHER" id="PTHR43272:SF33">
    <property type="entry name" value="AMP-BINDING DOMAIN-CONTAINING PROTEIN-RELATED"/>
    <property type="match status" value="1"/>
</dbReference>
<dbReference type="EMBL" id="JANBOH010000155">
    <property type="protein sequence ID" value="KAJ1644581.1"/>
    <property type="molecule type" value="Genomic_DNA"/>
</dbReference>
<dbReference type="InterPro" id="IPR042099">
    <property type="entry name" value="ANL_N_sf"/>
</dbReference>
<dbReference type="GO" id="GO:0004467">
    <property type="term" value="F:long-chain fatty acid-CoA ligase activity"/>
    <property type="evidence" value="ECO:0007669"/>
    <property type="project" value="UniProtKB-EC"/>
</dbReference>
<organism evidence="4 5">
    <name type="scientific">Coemansia asiatica</name>
    <dbReference type="NCBI Taxonomy" id="1052880"/>
    <lineage>
        <taxon>Eukaryota</taxon>
        <taxon>Fungi</taxon>
        <taxon>Fungi incertae sedis</taxon>
        <taxon>Zoopagomycota</taxon>
        <taxon>Kickxellomycotina</taxon>
        <taxon>Kickxellomycetes</taxon>
        <taxon>Kickxellales</taxon>
        <taxon>Kickxellaceae</taxon>
        <taxon>Coemansia</taxon>
    </lineage>
</organism>
<reference evidence="4" key="1">
    <citation type="submission" date="2022-07" db="EMBL/GenBank/DDBJ databases">
        <title>Phylogenomic reconstructions and comparative analyses of Kickxellomycotina fungi.</title>
        <authorList>
            <person name="Reynolds N.K."/>
            <person name="Stajich J.E."/>
            <person name="Barry K."/>
            <person name="Grigoriev I.V."/>
            <person name="Crous P."/>
            <person name="Smith M.E."/>
        </authorList>
    </citation>
    <scope>NUCLEOTIDE SEQUENCE</scope>
    <source>
        <strain evidence="4">NBRC 105413</strain>
    </source>
</reference>
<keyword evidence="5" id="KW-1185">Reference proteome</keyword>
<gene>
    <name evidence="4" type="primary">FAA2_11</name>
    <name evidence="4" type="ORF">LPJ64_003748</name>
</gene>
<dbReference type="GO" id="GO:0005783">
    <property type="term" value="C:endoplasmic reticulum"/>
    <property type="evidence" value="ECO:0007669"/>
    <property type="project" value="TreeGrafter"/>
</dbReference>
<evidence type="ECO:0000256" key="2">
    <source>
        <dbReference type="ARBA" id="ARBA00022840"/>
    </source>
</evidence>
<comment type="caution">
    <text evidence="4">The sequence shown here is derived from an EMBL/GenBank/DDBJ whole genome shotgun (WGS) entry which is preliminary data.</text>
</comment>
<sequence length="463" mass="52800">MPNLFAVPNTDSSKHSSTHRHPKFIDGTHKGKYPEITTLYQLFMDNVIKNPEDYFLGARQCSKDADVFGHYKWISTTEAATIVENLGAGLENVFKVYAPDINPVTNQQPLGIFSMSRPEWMLTELAGFRYSKYSVGIWDDVETEQYESQINEADIQVLVCSIDKISRLLSRIEMMPKLKVIISMDNFDLCKPTVTSRVFSLDDVSGLHTMAKSLDITLFDFKAVIEMGKLNPTPPVLPKPSDYSMLLFKQEYDKVSTGILHTHQSSLHCSRSMYLSLDLGADVVHLSHLPLAKSFEHSVIYMLMFSSVCIGFHSGSSKRILEDMQFLHPTILVSLPAHLEELHGTLVSKVNDLYPKQQNNYYGNTRDSRHIVFQKSQWDSNPENLRMCPGIDFRLRNFPKKDYKVTDSPNPRGEVMIRAKSKFSSYYKQPEKTDESMDGEWFATGRSGTVTESTNEVYFRADF</sequence>
<name>A0A9W7XL42_9FUNG</name>
<evidence type="ECO:0000313" key="4">
    <source>
        <dbReference type="EMBL" id="KAJ1644581.1"/>
    </source>
</evidence>
<dbReference type="GO" id="GO:0016020">
    <property type="term" value="C:membrane"/>
    <property type="evidence" value="ECO:0007669"/>
    <property type="project" value="TreeGrafter"/>
</dbReference>
<evidence type="ECO:0000256" key="1">
    <source>
        <dbReference type="ARBA" id="ARBA00022741"/>
    </source>
</evidence>
<protein>
    <submittedName>
        <fullName evidence="4">Medium-chain fatty acid-CoA ligase faa2</fullName>
        <ecNumber evidence="4">6.2.1.3</ecNumber>
    </submittedName>
</protein>
<keyword evidence="2" id="KW-0067">ATP-binding</keyword>
<feature type="region of interest" description="Disordered" evidence="3">
    <location>
        <begin position="1"/>
        <end position="27"/>
    </location>
</feature>
<dbReference type="GO" id="GO:0005524">
    <property type="term" value="F:ATP binding"/>
    <property type="evidence" value="ECO:0007669"/>
    <property type="project" value="UniProtKB-KW"/>
</dbReference>
<dbReference type="AlphaFoldDB" id="A0A9W7XL42"/>
<proteinExistence type="predicted"/>
<keyword evidence="4" id="KW-0436">Ligase</keyword>
<evidence type="ECO:0000313" key="5">
    <source>
        <dbReference type="Proteomes" id="UP001145021"/>
    </source>
</evidence>
<dbReference type="PANTHER" id="PTHR43272">
    <property type="entry name" value="LONG-CHAIN-FATTY-ACID--COA LIGASE"/>
    <property type="match status" value="1"/>
</dbReference>
<evidence type="ECO:0000256" key="3">
    <source>
        <dbReference type="SAM" id="MobiDB-lite"/>
    </source>
</evidence>
<keyword evidence="1" id="KW-0547">Nucleotide-binding</keyword>
<dbReference type="Proteomes" id="UP001145021">
    <property type="component" value="Unassembled WGS sequence"/>
</dbReference>
<dbReference type="Gene3D" id="3.40.50.12780">
    <property type="entry name" value="N-terminal domain of ligase-like"/>
    <property type="match status" value="1"/>
</dbReference>